<evidence type="ECO:0000259" key="3">
    <source>
        <dbReference type="Pfam" id="PF06722"/>
    </source>
</evidence>
<dbReference type="Gene3D" id="3.40.50.2000">
    <property type="entry name" value="Glycogen Phosphorylase B"/>
    <property type="match status" value="2"/>
</dbReference>
<dbReference type="InterPro" id="IPR050426">
    <property type="entry name" value="Glycosyltransferase_28"/>
</dbReference>
<reference evidence="4 5" key="1">
    <citation type="submission" date="2019-09" db="EMBL/GenBank/DDBJ databases">
        <authorList>
            <person name="Duangmal K."/>
            <person name="Teo W.F.A."/>
            <person name="Lipun K."/>
        </authorList>
    </citation>
    <scope>NUCLEOTIDE SEQUENCE [LARGE SCALE GENOMIC DNA]</scope>
    <source>
        <strain evidence="4 5">K1PN6</strain>
    </source>
</reference>
<dbReference type="InterPro" id="IPR010610">
    <property type="entry name" value="EryCIII-like_C"/>
</dbReference>
<evidence type="ECO:0000256" key="1">
    <source>
        <dbReference type="ARBA" id="ARBA00022679"/>
    </source>
</evidence>
<dbReference type="SUPFAM" id="SSF53756">
    <property type="entry name" value="UDP-Glycosyltransferase/glycogen phosphorylase"/>
    <property type="match status" value="1"/>
</dbReference>
<dbReference type="RefSeq" id="WP_152865775.1">
    <property type="nucleotide sequence ID" value="NZ_VMNX01000095.1"/>
</dbReference>
<proteinExistence type="predicted"/>
<dbReference type="PANTHER" id="PTHR48050">
    <property type="entry name" value="STEROL 3-BETA-GLUCOSYLTRANSFERASE"/>
    <property type="match status" value="1"/>
</dbReference>
<dbReference type="InterPro" id="IPR002213">
    <property type="entry name" value="UDP_glucos_trans"/>
</dbReference>
<comment type="caution">
    <text evidence="4">The sequence shown here is derived from an EMBL/GenBank/DDBJ whole genome shotgun (WGS) entry which is preliminary data.</text>
</comment>
<dbReference type="GO" id="GO:0016758">
    <property type="term" value="F:hexosyltransferase activity"/>
    <property type="evidence" value="ECO:0007669"/>
    <property type="project" value="InterPro"/>
</dbReference>
<name>A0A5N8WX68_9ACTN</name>
<evidence type="ECO:0000259" key="2">
    <source>
        <dbReference type="Pfam" id="PF03033"/>
    </source>
</evidence>
<dbReference type="GO" id="GO:0008194">
    <property type="term" value="F:UDP-glycosyltransferase activity"/>
    <property type="evidence" value="ECO:0007669"/>
    <property type="project" value="InterPro"/>
</dbReference>
<dbReference type="InterPro" id="IPR004276">
    <property type="entry name" value="GlycoTrans_28_N"/>
</dbReference>
<sequence length="411" mass="43271">MTAGSRGDVAPYTGLGHGLARAGHDVTLVTHGRFEPLVEGSGVRFHALPVDPRAALESERGRGLHHSTTGAGKLVRVVEMARRLAGQMADDVLAAARASDVLLLSGALVPLGHTVAEGLSLPSMGVYLQPLAPTREFAPPMTGTRSWGPVLNRTAGHGVTLAVERVFAETVRDLRARLALPRAGLGAVRKAHERRGWPVLHGFSPLVVSRPRDWRAGLDVVGYWWPYDRESQLPPELRDFLDAGPPPVFVGLGSATVPDAERLSGQVVRALRAAGLRGVIQRGWGELRGHGDDMLTIGEVPHSLLFPHMAAVVHHGGAGTTAAGLRAGVPAVPVPIQFDEGFWAARLVALGVAPRAVPLRGLTAGVLAAALREATADSSYGRRARNLAERVRGEDAVAPVLAAVQRVAGSA</sequence>
<feature type="domain" description="Erythromycin biosynthesis protein CIII-like C-terminal" evidence="3">
    <location>
        <begin position="292"/>
        <end position="391"/>
    </location>
</feature>
<protein>
    <submittedName>
        <fullName evidence="4">Glycosyltransferase family 1 protein</fullName>
    </submittedName>
</protein>
<dbReference type="PANTHER" id="PTHR48050:SF13">
    <property type="entry name" value="STEROL 3-BETA-GLUCOSYLTRANSFERASE UGT80A2"/>
    <property type="match status" value="1"/>
</dbReference>
<dbReference type="AlphaFoldDB" id="A0A5N8WX68"/>
<accession>A0A5N8WX68</accession>
<dbReference type="FunFam" id="3.40.50.2000:FF:000009">
    <property type="entry name" value="Sterol 3-beta-glucosyltransferase UGT80A2"/>
    <property type="match status" value="1"/>
</dbReference>
<organism evidence="4 5">
    <name type="scientific">Streptomyces acidicola</name>
    <dbReference type="NCBI Taxonomy" id="2596892"/>
    <lineage>
        <taxon>Bacteria</taxon>
        <taxon>Bacillati</taxon>
        <taxon>Actinomycetota</taxon>
        <taxon>Actinomycetes</taxon>
        <taxon>Kitasatosporales</taxon>
        <taxon>Streptomycetaceae</taxon>
        <taxon>Streptomyces</taxon>
    </lineage>
</organism>
<dbReference type="GO" id="GO:0005975">
    <property type="term" value="P:carbohydrate metabolic process"/>
    <property type="evidence" value="ECO:0007669"/>
    <property type="project" value="InterPro"/>
</dbReference>
<dbReference type="Proteomes" id="UP000373149">
    <property type="component" value="Unassembled WGS sequence"/>
</dbReference>
<evidence type="ECO:0000313" key="5">
    <source>
        <dbReference type="Proteomes" id="UP000373149"/>
    </source>
</evidence>
<dbReference type="GO" id="GO:0033072">
    <property type="term" value="P:vancomycin biosynthetic process"/>
    <property type="evidence" value="ECO:0007669"/>
    <property type="project" value="UniProtKB-ARBA"/>
</dbReference>
<feature type="domain" description="Glycosyltransferase family 28 N-terminal" evidence="2">
    <location>
        <begin position="1"/>
        <end position="92"/>
    </location>
</feature>
<dbReference type="Pfam" id="PF03033">
    <property type="entry name" value="Glyco_transf_28"/>
    <property type="match status" value="1"/>
</dbReference>
<keyword evidence="1 4" id="KW-0808">Transferase</keyword>
<evidence type="ECO:0000313" key="4">
    <source>
        <dbReference type="EMBL" id="MPY51406.1"/>
    </source>
</evidence>
<dbReference type="EMBL" id="VMNX01000095">
    <property type="protein sequence ID" value="MPY51406.1"/>
    <property type="molecule type" value="Genomic_DNA"/>
</dbReference>
<dbReference type="Pfam" id="PF06722">
    <property type="entry name" value="EryCIII-like_C"/>
    <property type="match status" value="1"/>
</dbReference>
<keyword evidence="5" id="KW-1185">Reference proteome</keyword>
<dbReference type="CDD" id="cd03784">
    <property type="entry name" value="GT1_Gtf-like"/>
    <property type="match status" value="1"/>
</dbReference>
<gene>
    <name evidence="4" type="ORF">FPZ41_23735</name>
</gene>